<dbReference type="Proteomes" id="UP000297447">
    <property type="component" value="Unassembled WGS sequence"/>
</dbReference>
<comment type="caution">
    <text evidence="1">The sequence shown here is derived from an EMBL/GenBank/DDBJ whole genome shotgun (WGS) entry which is preliminary data.</text>
</comment>
<proteinExistence type="predicted"/>
<protein>
    <submittedName>
        <fullName evidence="1">Uncharacterized protein</fullName>
    </submittedName>
</protein>
<name>A0A4V3IS59_9MICO</name>
<accession>A0A4V3IS59</accession>
<dbReference type="EMBL" id="SOHE01000012">
    <property type="protein sequence ID" value="TFD55334.1"/>
    <property type="molecule type" value="Genomic_DNA"/>
</dbReference>
<reference evidence="1 2" key="1">
    <citation type="submission" date="2019-03" db="EMBL/GenBank/DDBJ databases">
        <title>Genomics of glacier-inhabiting Cryobacterium strains.</title>
        <authorList>
            <person name="Liu Q."/>
            <person name="Xin Y.-H."/>
        </authorList>
    </citation>
    <scope>NUCLEOTIDE SEQUENCE [LARGE SCALE GENOMIC DNA]</scope>
    <source>
        <strain evidence="1 2">Hh14</strain>
    </source>
</reference>
<gene>
    <name evidence="1" type="ORF">E3T55_01355</name>
</gene>
<evidence type="ECO:0000313" key="1">
    <source>
        <dbReference type="EMBL" id="TFD55334.1"/>
    </source>
</evidence>
<evidence type="ECO:0000313" key="2">
    <source>
        <dbReference type="Proteomes" id="UP000297447"/>
    </source>
</evidence>
<keyword evidence="2" id="KW-1185">Reference proteome</keyword>
<dbReference type="AlphaFoldDB" id="A0A4V3IS59"/>
<organism evidence="1 2">
    <name type="scientific">Cryobacterium frigoriphilum</name>
    <dbReference type="NCBI Taxonomy" id="1259150"/>
    <lineage>
        <taxon>Bacteria</taxon>
        <taxon>Bacillati</taxon>
        <taxon>Actinomycetota</taxon>
        <taxon>Actinomycetes</taxon>
        <taxon>Micrococcales</taxon>
        <taxon>Microbacteriaceae</taxon>
        <taxon>Cryobacterium</taxon>
    </lineage>
</organism>
<dbReference type="RefSeq" id="WP_134517789.1">
    <property type="nucleotide sequence ID" value="NZ_SOHE01000012.1"/>
</dbReference>
<sequence length="125" mass="13790">MPGCRLAPRLAAASDEWNDQAELVNVVAYPSQNRLHVDMRIDHDGPRTRVDPRPDLAFAHQEVSKELFIVEMQGINSDLFTILANWEDRTPVIVAALTKPSAGSPTGSSAIRLDSNAWIIPSRSD</sequence>